<keyword evidence="6" id="KW-0418">Kinase</keyword>
<dbReference type="CDD" id="cd00082">
    <property type="entry name" value="HisKA"/>
    <property type="match status" value="1"/>
</dbReference>
<evidence type="ECO:0000259" key="10">
    <source>
        <dbReference type="PROSITE" id="PS50109"/>
    </source>
</evidence>
<dbReference type="InterPro" id="IPR000700">
    <property type="entry name" value="PAS-assoc_C"/>
</dbReference>
<protein>
    <recommendedName>
        <fullName evidence="2">histidine kinase</fullName>
        <ecNumber evidence="2">2.7.13.3</ecNumber>
    </recommendedName>
</protein>
<dbReference type="PANTHER" id="PTHR43642:SF1">
    <property type="entry name" value="HYBRID SIGNAL TRANSDUCTION HISTIDINE KINASE G"/>
    <property type="match status" value="1"/>
</dbReference>
<dbReference type="SUPFAM" id="SSF47384">
    <property type="entry name" value="Homodimeric domain of signal transducing histidine kinase"/>
    <property type="match status" value="1"/>
</dbReference>
<dbReference type="Pfam" id="PF00069">
    <property type="entry name" value="Pkinase"/>
    <property type="match status" value="1"/>
</dbReference>
<dbReference type="Gene3D" id="3.30.565.10">
    <property type="entry name" value="Histidine kinase-like ATPase, C-terminal domain"/>
    <property type="match status" value="1"/>
</dbReference>
<dbReference type="Proteomes" id="UP000592820">
    <property type="component" value="Unassembled WGS sequence"/>
</dbReference>
<dbReference type="InterPro" id="IPR029016">
    <property type="entry name" value="GAF-like_dom_sf"/>
</dbReference>
<dbReference type="Gene3D" id="1.10.287.130">
    <property type="match status" value="1"/>
</dbReference>
<dbReference type="Pfam" id="PF02518">
    <property type="entry name" value="HATPase_c"/>
    <property type="match status" value="1"/>
</dbReference>
<dbReference type="Pfam" id="PF01590">
    <property type="entry name" value="GAF"/>
    <property type="match status" value="1"/>
</dbReference>
<keyword evidence="7" id="KW-0067">ATP-binding</keyword>
<dbReference type="PROSITE" id="PS50011">
    <property type="entry name" value="PROTEIN_KINASE_DOM"/>
    <property type="match status" value="1"/>
</dbReference>
<dbReference type="SUPFAM" id="SSF55874">
    <property type="entry name" value="ATPase domain of HSP90 chaperone/DNA topoisomerase II/histidine kinase"/>
    <property type="match status" value="1"/>
</dbReference>
<dbReference type="InterPro" id="IPR003018">
    <property type="entry name" value="GAF"/>
</dbReference>
<evidence type="ECO:0000256" key="6">
    <source>
        <dbReference type="ARBA" id="ARBA00022777"/>
    </source>
</evidence>
<evidence type="ECO:0000313" key="14">
    <source>
        <dbReference type="Proteomes" id="UP000592820"/>
    </source>
</evidence>
<dbReference type="InterPro" id="IPR003594">
    <property type="entry name" value="HATPase_dom"/>
</dbReference>
<dbReference type="SUPFAM" id="SSF52540">
    <property type="entry name" value="P-loop containing nucleoside triphosphate hydrolases"/>
    <property type="match status" value="1"/>
</dbReference>
<evidence type="ECO:0000256" key="1">
    <source>
        <dbReference type="ARBA" id="ARBA00000085"/>
    </source>
</evidence>
<dbReference type="PROSITE" id="PS50109">
    <property type="entry name" value="HIS_KIN"/>
    <property type="match status" value="1"/>
</dbReference>
<dbReference type="EMBL" id="JACHDE010000020">
    <property type="protein sequence ID" value="MBB5404449.1"/>
    <property type="molecule type" value="Genomic_DNA"/>
</dbReference>
<evidence type="ECO:0000256" key="7">
    <source>
        <dbReference type="ARBA" id="ARBA00022840"/>
    </source>
</evidence>
<dbReference type="EC" id="2.7.13.3" evidence="2"/>
<dbReference type="GO" id="GO:0005524">
    <property type="term" value="F:ATP binding"/>
    <property type="evidence" value="ECO:0007669"/>
    <property type="project" value="UniProtKB-KW"/>
</dbReference>
<evidence type="ECO:0000259" key="12">
    <source>
        <dbReference type="PROSITE" id="PS50113"/>
    </source>
</evidence>
<dbReference type="InterPro" id="IPR027417">
    <property type="entry name" value="P-loop_NTPase"/>
</dbReference>
<dbReference type="Pfam" id="PF13426">
    <property type="entry name" value="PAS_9"/>
    <property type="match status" value="1"/>
</dbReference>
<feature type="domain" description="PAC" evidence="12">
    <location>
        <begin position="1547"/>
        <end position="1596"/>
    </location>
</feature>
<dbReference type="SUPFAM" id="SSF55785">
    <property type="entry name" value="PYP-like sensor domain (PAS domain)"/>
    <property type="match status" value="1"/>
</dbReference>
<feature type="domain" description="Histidine kinase" evidence="10">
    <location>
        <begin position="1616"/>
        <end position="1832"/>
    </location>
</feature>
<dbReference type="InterPro" id="IPR000719">
    <property type="entry name" value="Prot_kinase_dom"/>
</dbReference>
<dbReference type="PROSITE" id="PS50113">
    <property type="entry name" value="PAC"/>
    <property type="match status" value="1"/>
</dbReference>
<dbReference type="SUPFAM" id="SSF55781">
    <property type="entry name" value="GAF domain-like"/>
    <property type="match status" value="1"/>
</dbReference>
<dbReference type="InterPro" id="IPR041664">
    <property type="entry name" value="AAA_16"/>
</dbReference>
<dbReference type="Gene3D" id="1.10.510.10">
    <property type="entry name" value="Transferase(Phosphotransferase) domain 1"/>
    <property type="match status" value="1"/>
</dbReference>
<keyword evidence="5" id="KW-0547">Nucleotide-binding</keyword>
<comment type="caution">
    <text evidence="13">The sequence shown here is derived from an EMBL/GenBank/DDBJ whole genome shotgun (WGS) entry which is preliminary data.</text>
</comment>
<evidence type="ECO:0000256" key="4">
    <source>
        <dbReference type="ARBA" id="ARBA00022679"/>
    </source>
</evidence>
<sequence>MTTHDCGEMCDGLPTLWEDGERVFGRVRRPADGGDETLLIARPAVEQPSPASLDRLAHEFGLKDELDGAWAVRPRELVREGGATLLVLEDPGGEPLERLLGLPMAVGRAVRFAVGIAAALGKLHQRGLVHKDVRPAHILVNCADGQPRLTGFGIASQLRRERQALEPPETLAGTLAYMAPEQTGRMNRSIDARSDLYALGVTLYQMLTGSLPFTAADPMEWVHCHIARKPVPPGERRESVPAVVSAIVMKLLAKTAEERYQTAGGVERDLRRCLAEWEALGYIDDFAPGQHDTPDRLLIPEKLYGRASEVETLLASFDRIVSSGAPELVLVSGYSGIGKSAVVNELHRVLVPPRGLFAAGKFDQYKRDIPYATLAQAFQGLVRPLLGKRDAELSGWRGAFLEALGPDARLMVDVVPDLKLVIGEPPPVPELEPQQAQRRFQLVFQRFIGVFARADHPLALFLDDLQWLDAATLDLLEDLLTRSDLQHLMLIGAWRDNEVTADHPLLRKLGAIKANGGKAVEIALAPLGQAHLRQLIADALCCAPTRAAPLAQLVHQKTGGNPFFAIQFLSSLADEGMLLFDHDAGRWCWDLDHIRAKGYTDNVVDLMVSKLTRLPGETQRALQHLACLGSSAGTTTLSLVLGTSEAQVHEALWAAVRMELVERRAAGYRFAHDRVQEAAYSLIAEAQRGETHLRIGRLLAEHTPTGKRDEAIFEIVNHLNRATPLITSRAERDQLAGFNLIAGKRAKGSTAYASALTYLVAGVALVGDDGWARLRELMFALELHRAECEFLTGALTAADKRLVALAERTKDPVDAARVACLRVDLHLTRDQSGRAVAVGLEYLHNLGIVWSPHPTEEAACREYQRICATLGDRPLEALVDLPLMSDPASLATVDVLATFAVAALYTNPNLLCLVTCRMVNLSLELGNADASPYAYACLGAIAGPRFGDYETGYRFGRLGYELVEQRGLKRFQARTYMTFGGMALPWKQPVRAGRDLVRRAFEVANRSGDLNYAAYSCNQLNTNLLAAGDPLEEVQGEAERGLAFAQKMRYGAIVDRIGAQLGLVRTLRGLTPVFGRFDDANFDELRIEHRFAENPDLAMVECWYWIRKLQARFFAGDYGAALDAALRARRLLWVSPTFELAEYHFYGALSRAASFDTATADERQVYLEALADHQGQLEMWAGTCPENFGNRAALVKAEFARIEGRASDAMTYYDEAIRSAQANGFVHNEALANELAARFFSARGSEKAARGYLQDAHDAYLRWGAHGKARQLEQCYPSLKPHAGHPRQTTTPGTPIEQLDLATVLSVSQIVSGEIVLENLIEALMRTGVEHAGAQRGLLLVPRGAELWIEAQADTDGGSVTVALREAPITAAELPESILQYCARTQESVILDDASARGAFSSDAYIARVRVRSVLCLPFVKQGRLIALLYLENHLAASAFTPARIAVLKVLASQAAMALENARLYRDLAEREAKIRRLVDANIVGIFVGDLEGQILEANDAFLRIVGYDHYDLLAGRLRWTDLTPPEWLERDRREWVPELQKEGTIQPYEKEYFRKDGSRVPVLLGGAMLEENGTQGIAVVLDLSERRRAEAEARQIQLEFAHANRVTTIGQLAASISHEMKQPLAAINTSGAAALRWLEREQPVIRKACEMLELVVSESTRAGEVIRGIHGLVKKTTTCDEILQINEAIREVMALTSSEANRSDVSVRLLLAEDLPLIKGDRVQLQQVMLNLTINAIEAMSAADDGPRELTVSTAINESGAVLVMVCDTGPGVAREHIERLFEPFYTTKASGMGMGLSICRSIIDAHGGRLWASANVPRGAIFQFTVPGHPAENGRVLTVQAEDADVEEQPQR</sequence>
<evidence type="ECO:0000256" key="2">
    <source>
        <dbReference type="ARBA" id="ARBA00012438"/>
    </source>
</evidence>
<evidence type="ECO:0000256" key="5">
    <source>
        <dbReference type="ARBA" id="ARBA00022741"/>
    </source>
</evidence>
<keyword evidence="3" id="KW-0597">Phosphoprotein</keyword>
<dbReference type="SMART" id="SM00065">
    <property type="entry name" value="GAF"/>
    <property type="match status" value="1"/>
</dbReference>
<proteinExistence type="predicted"/>
<dbReference type="InterPro" id="IPR036097">
    <property type="entry name" value="HisK_dim/P_sf"/>
</dbReference>
<name>A0A7W8LCF0_9BURK</name>
<dbReference type="GO" id="GO:0000155">
    <property type="term" value="F:phosphorelay sensor kinase activity"/>
    <property type="evidence" value="ECO:0007669"/>
    <property type="project" value="InterPro"/>
</dbReference>
<dbReference type="SMART" id="SM00387">
    <property type="entry name" value="HATPase_c"/>
    <property type="match status" value="1"/>
</dbReference>
<evidence type="ECO:0000256" key="8">
    <source>
        <dbReference type="ARBA" id="ARBA00023012"/>
    </source>
</evidence>
<dbReference type="GO" id="GO:0042802">
    <property type="term" value="F:identical protein binding"/>
    <property type="evidence" value="ECO:0007669"/>
    <property type="project" value="UniProtKB-ARBA"/>
</dbReference>
<dbReference type="SMART" id="SM00091">
    <property type="entry name" value="PAS"/>
    <property type="match status" value="1"/>
</dbReference>
<evidence type="ECO:0000259" key="9">
    <source>
        <dbReference type="PROSITE" id="PS50011"/>
    </source>
</evidence>
<keyword evidence="4" id="KW-0808">Transferase</keyword>
<dbReference type="PRINTS" id="PR00344">
    <property type="entry name" value="BCTRLSENSOR"/>
</dbReference>
<dbReference type="PANTHER" id="PTHR43642">
    <property type="entry name" value="HYBRID SIGNAL TRANSDUCTION HISTIDINE KINASE G"/>
    <property type="match status" value="1"/>
</dbReference>
<dbReference type="Gene3D" id="3.40.50.300">
    <property type="entry name" value="P-loop containing nucleotide triphosphate hydrolases"/>
    <property type="match status" value="1"/>
</dbReference>
<dbReference type="RefSeq" id="WP_184228298.1">
    <property type="nucleotide sequence ID" value="NZ_JACHDE010000020.1"/>
</dbReference>
<comment type="catalytic activity">
    <reaction evidence="1">
        <text>ATP + protein L-histidine = ADP + protein N-phospho-L-histidine.</text>
        <dbReference type="EC" id="2.7.13.3"/>
    </reaction>
</comment>
<dbReference type="NCBIfam" id="TIGR00229">
    <property type="entry name" value="sensory_box"/>
    <property type="match status" value="1"/>
</dbReference>
<evidence type="ECO:0000313" key="13">
    <source>
        <dbReference type="EMBL" id="MBB5404449.1"/>
    </source>
</evidence>
<dbReference type="InterPro" id="IPR035965">
    <property type="entry name" value="PAS-like_dom_sf"/>
</dbReference>
<dbReference type="InterPro" id="IPR005467">
    <property type="entry name" value="His_kinase_dom"/>
</dbReference>
<dbReference type="InterPro" id="IPR053159">
    <property type="entry name" value="Hybrid_Histidine_Kinase"/>
</dbReference>
<dbReference type="Gene3D" id="3.30.450.20">
    <property type="entry name" value="PAS domain"/>
    <property type="match status" value="1"/>
</dbReference>
<gene>
    <name evidence="13" type="ORF">HDG41_006545</name>
</gene>
<dbReference type="PROSITE" id="PS50112">
    <property type="entry name" value="PAS"/>
    <property type="match status" value="1"/>
</dbReference>
<dbReference type="FunFam" id="3.30.565.10:FF:000042">
    <property type="entry name" value="Two-component sensor histidine kinase KdpD"/>
    <property type="match status" value="1"/>
</dbReference>
<dbReference type="InterPro" id="IPR036890">
    <property type="entry name" value="HATPase_C_sf"/>
</dbReference>
<dbReference type="InterPro" id="IPR004358">
    <property type="entry name" value="Sig_transdc_His_kin-like_C"/>
</dbReference>
<keyword evidence="8" id="KW-0902">Two-component regulatory system</keyword>
<feature type="domain" description="PAS" evidence="11">
    <location>
        <begin position="1471"/>
        <end position="1527"/>
    </location>
</feature>
<dbReference type="InterPro" id="IPR011009">
    <property type="entry name" value="Kinase-like_dom_sf"/>
</dbReference>
<organism evidence="13 14">
    <name type="scientific">Paraburkholderia youngii</name>
    <dbReference type="NCBI Taxonomy" id="2782701"/>
    <lineage>
        <taxon>Bacteria</taxon>
        <taxon>Pseudomonadati</taxon>
        <taxon>Pseudomonadota</taxon>
        <taxon>Betaproteobacteria</taxon>
        <taxon>Burkholderiales</taxon>
        <taxon>Burkholderiaceae</taxon>
        <taxon>Paraburkholderia</taxon>
    </lineage>
</organism>
<dbReference type="SMART" id="SM00388">
    <property type="entry name" value="HisKA"/>
    <property type="match status" value="1"/>
</dbReference>
<dbReference type="CDD" id="cd14014">
    <property type="entry name" value="STKc_PknB_like"/>
    <property type="match status" value="1"/>
</dbReference>
<evidence type="ECO:0000256" key="3">
    <source>
        <dbReference type="ARBA" id="ARBA00022553"/>
    </source>
</evidence>
<dbReference type="Pfam" id="PF13191">
    <property type="entry name" value="AAA_16"/>
    <property type="match status" value="1"/>
</dbReference>
<dbReference type="CDD" id="cd00130">
    <property type="entry name" value="PAS"/>
    <property type="match status" value="1"/>
</dbReference>
<evidence type="ECO:0000259" key="11">
    <source>
        <dbReference type="PROSITE" id="PS50112"/>
    </source>
</evidence>
<reference evidence="13 14" key="1">
    <citation type="submission" date="2020-08" db="EMBL/GenBank/DDBJ databases">
        <title>Genomic Encyclopedia of Type Strains, Phase IV (KMG-V): Genome sequencing to study the core and pangenomes of soil and plant-associated prokaryotes.</title>
        <authorList>
            <person name="Whitman W."/>
        </authorList>
    </citation>
    <scope>NUCLEOTIDE SEQUENCE [LARGE SCALE GENOMIC DNA]</scope>
    <source>
        <strain evidence="13 14">JPY162</strain>
    </source>
</reference>
<dbReference type="InterPro" id="IPR003661">
    <property type="entry name" value="HisK_dim/P_dom"/>
</dbReference>
<feature type="domain" description="Protein kinase" evidence="9">
    <location>
        <begin position="13"/>
        <end position="274"/>
    </location>
</feature>
<dbReference type="SMART" id="SM00220">
    <property type="entry name" value="S_TKc"/>
    <property type="match status" value="1"/>
</dbReference>
<accession>A0A7W8LCF0</accession>
<dbReference type="SUPFAM" id="SSF56112">
    <property type="entry name" value="Protein kinase-like (PK-like)"/>
    <property type="match status" value="1"/>
</dbReference>
<dbReference type="InterPro" id="IPR000014">
    <property type="entry name" value="PAS"/>
</dbReference>
<dbReference type="Gene3D" id="3.30.450.40">
    <property type="match status" value="1"/>
</dbReference>